<dbReference type="EMBL" id="AECQ01000015">
    <property type="protein sequence ID" value="EFW24587.1"/>
    <property type="molecule type" value="Genomic_DNA"/>
</dbReference>
<keyword evidence="1" id="KW-1133">Transmembrane helix</keyword>
<protein>
    <submittedName>
        <fullName evidence="2">Uncharacterized protein</fullName>
    </submittedName>
</protein>
<name>E7MMW0_9FIRM</name>
<gene>
    <name evidence="2" type="ORF">HMPREF9430_00878</name>
</gene>
<reference evidence="2 3" key="1">
    <citation type="submission" date="2010-08" db="EMBL/GenBank/DDBJ databases">
        <authorList>
            <person name="Weinstock G."/>
            <person name="Sodergren E."/>
            <person name="Clifton S."/>
            <person name="Fulton L."/>
            <person name="Fulton B."/>
            <person name="Courtney L."/>
            <person name="Fronick C."/>
            <person name="Harrison M."/>
            <person name="Strong C."/>
            <person name="Farmer C."/>
            <person name="Delahaunty K."/>
            <person name="Markovic C."/>
            <person name="Hall O."/>
            <person name="Minx P."/>
            <person name="Tomlinson C."/>
            <person name="Mitreva M."/>
            <person name="Hou S."/>
            <person name="Chen J."/>
            <person name="Wollam A."/>
            <person name="Pepin K.H."/>
            <person name="Johnson M."/>
            <person name="Bhonagiri V."/>
            <person name="Zhang X."/>
            <person name="Suruliraj S."/>
            <person name="Warren W."/>
            <person name="Chinwalla A."/>
            <person name="Mardis E.R."/>
            <person name="Wilson R.K."/>
        </authorList>
    </citation>
    <scope>NUCLEOTIDE SEQUENCE [LARGE SCALE GENOMIC DNA]</scope>
    <source>
        <strain evidence="2 3">F0204</strain>
    </source>
</reference>
<dbReference type="RefSeq" id="WP_006525713.1">
    <property type="nucleotide sequence ID" value="NZ_GL637656.1"/>
</dbReference>
<keyword evidence="1" id="KW-0472">Membrane</keyword>
<dbReference type="STRING" id="706433.HMPREF9430_00878"/>
<feature type="transmembrane region" description="Helical" evidence="1">
    <location>
        <begin position="6"/>
        <end position="25"/>
    </location>
</feature>
<organism evidence="2 3">
    <name type="scientific">Solobacterium moorei F0204</name>
    <dbReference type="NCBI Taxonomy" id="706433"/>
    <lineage>
        <taxon>Bacteria</taxon>
        <taxon>Bacillati</taxon>
        <taxon>Bacillota</taxon>
        <taxon>Erysipelotrichia</taxon>
        <taxon>Erysipelotrichales</taxon>
        <taxon>Erysipelotrichaceae</taxon>
        <taxon>Solobacterium</taxon>
    </lineage>
</organism>
<proteinExistence type="predicted"/>
<keyword evidence="1" id="KW-0812">Transmembrane</keyword>
<dbReference type="Proteomes" id="UP000004097">
    <property type="component" value="Unassembled WGS sequence"/>
</dbReference>
<dbReference type="AlphaFoldDB" id="E7MMW0"/>
<evidence type="ECO:0000256" key="1">
    <source>
        <dbReference type="SAM" id="Phobius"/>
    </source>
</evidence>
<evidence type="ECO:0000313" key="3">
    <source>
        <dbReference type="Proteomes" id="UP000004097"/>
    </source>
</evidence>
<comment type="caution">
    <text evidence="2">The sequence shown here is derived from an EMBL/GenBank/DDBJ whole genome shotgun (WGS) entry which is preliminary data.</text>
</comment>
<accession>E7MMW0</accession>
<sequence length="50" mass="5600">MRQGHFGLGYILCLANDITLGIIYIKKQGVRRVVAEPQPAVPEGENFEKE</sequence>
<dbReference type="HOGENOM" id="CLU_3122730_0_0_9"/>
<evidence type="ECO:0000313" key="2">
    <source>
        <dbReference type="EMBL" id="EFW24587.1"/>
    </source>
</evidence>
<keyword evidence="3" id="KW-1185">Reference proteome</keyword>